<evidence type="ECO:0000313" key="1">
    <source>
        <dbReference type="EMBL" id="MBC8558237.1"/>
    </source>
</evidence>
<proteinExistence type="predicted"/>
<dbReference type="Pfam" id="PF09719">
    <property type="entry name" value="C_GCAxxG_C_C"/>
    <property type="match status" value="1"/>
</dbReference>
<dbReference type="NCBIfam" id="TIGR01909">
    <property type="entry name" value="C_GCAxxG_C_C"/>
    <property type="match status" value="1"/>
</dbReference>
<evidence type="ECO:0000313" key="2">
    <source>
        <dbReference type="Proteomes" id="UP000637513"/>
    </source>
</evidence>
<organism evidence="1 2">
    <name type="scientific">Jutongia hominis</name>
    <dbReference type="NCBI Taxonomy" id="2763664"/>
    <lineage>
        <taxon>Bacteria</taxon>
        <taxon>Bacillati</taxon>
        <taxon>Bacillota</taxon>
        <taxon>Clostridia</taxon>
        <taxon>Lachnospirales</taxon>
        <taxon>Lachnospiraceae</taxon>
        <taxon>Jutongia</taxon>
    </lineage>
</organism>
<gene>
    <name evidence="1" type="ORF">H8700_11045</name>
</gene>
<protein>
    <submittedName>
        <fullName evidence="1">C_GCAxxG_C_C family protein</fullName>
    </submittedName>
</protein>
<keyword evidence="2" id="KW-1185">Reference proteome</keyword>
<name>A0ABR7MWR6_9FIRM</name>
<reference evidence="1 2" key="1">
    <citation type="submission" date="2020-08" db="EMBL/GenBank/DDBJ databases">
        <title>Genome public.</title>
        <authorList>
            <person name="Liu C."/>
            <person name="Sun Q."/>
        </authorList>
    </citation>
    <scope>NUCLEOTIDE SEQUENCE [LARGE SCALE GENOMIC DNA]</scope>
    <source>
        <strain evidence="1 2">BX3</strain>
    </source>
</reference>
<sequence length="130" mass="13840">MNIQERADQAAKLKATGVCNCTQSVLKVFEDKIPMEEQEIMKLTAGFAAGMGCLESTCGALIGAVMVSGMLTDGQGTMLYAKELVNRFQAKSGATICKDLKGLESGKPLCECPDCVRNAVMALGEILEEQ</sequence>
<comment type="caution">
    <text evidence="1">The sequence shown here is derived from an EMBL/GenBank/DDBJ whole genome shotgun (WGS) entry which is preliminary data.</text>
</comment>
<accession>A0ABR7MWR6</accession>
<dbReference type="EMBL" id="JACRSW010000035">
    <property type="protein sequence ID" value="MBC8558237.1"/>
    <property type="molecule type" value="Genomic_DNA"/>
</dbReference>
<dbReference type="Proteomes" id="UP000637513">
    <property type="component" value="Unassembled WGS sequence"/>
</dbReference>
<dbReference type="InterPro" id="IPR010181">
    <property type="entry name" value="CGCAxxGCC_motif"/>
</dbReference>